<feature type="domain" description="DUF1653" evidence="1">
    <location>
        <begin position="3"/>
        <end position="60"/>
    </location>
</feature>
<evidence type="ECO:0000313" key="2">
    <source>
        <dbReference type="EMBL" id="EOO68127.1"/>
    </source>
</evidence>
<proteinExistence type="predicted"/>
<dbReference type="EMBL" id="AHFL01000007">
    <property type="protein sequence ID" value="EOO68127.1"/>
    <property type="molecule type" value="Genomic_DNA"/>
</dbReference>
<accession>A0A9W5V9R9</accession>
<dbReference type="RefSeq" id="WP_016124659.1">
    <property type="nucleotide sequence ID" value="NZ_KB976254.1"/>
</dbReference>
<sequence length="69" mass="8307">MRTFKHFKGAIYTMLCTAQHSETHEKLVIYRNESGEIFARPYEMFFESIERDGRLIKRFTEITQKDDSK</sequence>
<dbReference type="Pfam" id="PF07866">
    <property type="entry name" value="DUF1653"/>
    <property type="match status" value="1"/>
</dbReference>
<dbReference type="InterPro" id="IPR037135">
    <property type="entry name" value="DUF1653-like_dom_sf"/>
</dbReference>
<dbReference type="Gene3D" id="2.30.30.320">
    <property type="entry name" value="DUF1653-like domain"/>
    <property type="match status" value="1"/>
</dbReference>
<name>A0A9W5V9R9_BACCE</name>
<organism evidence="2 3">
    <name type="scientific">Bacillus cereus VD196</name>
    <dbReference type="NCBI Taxonomy" id="1053243"/>
    <lineage>
        <taxon>Bacteria</taxon>
        <taxon>Bacillati</taxon>
        <taxon>Bacillota</taxon>
        <taxon>Bacilli</taxon>
        <taxon>Bacillales</taxon>
        <taxon>Bacillaceae</taxon>
        <taxon>Bacillus</taxon>
        <taxon>Bacillus cereus group</taxon>
    </lineage>
</organism>
<reference evidence="2 3" key="1">
    <citation type="submission" date="2012-12" db="EMBL/GenBank/DDBJ databases">
        <title>The Genome Sequence of Bacillus cereus VD196.</title>
        <authorList>
            <consortium name="The Broad Institute Genome Sequencing Platform"/>
            <consortium name="The Broad Institute Genome Sequencing Center for Infectious Disease"/>
            <person name="Feldgarden M."/>
            <person name="Van der Auwera G.A."/>
            <person name="Mahillon J."/>
            <person name="Duprez V."/>
            <person name="Timmery S."/>
            <person name="Mattelet C."/>
            <person name="Dierick K."/>
            <person name="Sun M."/>
            <person name="Yu Z."/>
            <person name="Zhu L."/>
            <person name="Hu X."/>
            <person name="Shank E.B."/>
            <person name="Swiecicka I."/>
            <person name="Hansen B.M."/>
            <person name="Andrup L."/>
            <person name="Walker B."/>
            <person name="Young S.K."/>
            <person name="Zeng Q."/>
            <person name="Gargeya S."/>
            <person name="Fitzgerald M."/>
            <person name="Haas B."/>
            <person name="Abouelleil A."/>
            <person name="Alvarado L."/>
            <person name="Arachchi H.M."/>
            <person name="Berlin A.M."/>
            <person name="Chapman S.B."/>
            <person name="Dewar J."/>
            <person name="Goldberg J."/>
            <person name="Griggs A."/>
            <person name="Gujja S."/>
            <person name="Hansen M."/>
            <person name="Howarth C."/>
            <person name="Imamovic A."/>
            <person name="Larimer J."/>
            <person name="McCowan C."/>
            <person name="Murphy C."/>
            <person name="Neiman D."/>
            <person name="Pearson M."/>
            <person name="Priest M."/>
            <person name="Roberts A."/>
            <person name="Saif S."/>
            <person name="Shea T."/>
            <person name="Sisk P."/>
            <person name="Sykes S."/>
            <person name="Wortman J."/>
            <person name="Nusbaum C."/>
            <person name="Birren B."/>
        </authorList>
    </citation>
    <scope>NUCLEOTIDE SEQUENCE [LARGE SCALE GENOMIC DNA]</scope>
    <source>
        <strain evidence="2 3">VD196</strain>
    </source>
</reference>
<evidence type="ECO:0000259" key="1">
    <source>
        <dbReference type="Pfam" id="PF07866"/>
    </source>
</evidence>
<dbReference type="AlphaFoldDB" id="A0A9W5V9R9"/>
<protein>
    <recommendedName>
        <fullName evidence="1">DUF1653 domain-containing protein</fullName>
    </recommendedName>
</protein>
<gene>
    <name evidence="2" type="ORF">IKE_01601</name>
</gene>
<evidence type="ECO:0000313" key="3">
    <source>
        <dbReference type="Proteomes" id="UP000014023"/>
    </source>
</evidence>
<comment type="caution">
    <text evidence="2">The sequence shown here is derived from an EMBL/GenBank/DDBJ whole genome shotgun (WGS) entry which is preliminary data.</text>
</comment>
<dbReference type="InterPro" id="IPR023387">
    <property type="entry name" value="DUF1653-like_dom"/>
</dbReference>
<dbReference type="Proteomes" id="UP000014023">
    <property type="component" value="Unassembled WGS sequence"/>
</dbReference>